<accession>A0A3S2M1J8</accession>
<sequence>MTFTEAGLPGACSLGVALGVPAGVGPHLIIPAARWLPTFGIFQPRVPTTSHLWISHYASPLDCLTATDSVPPAHCVLQQRNTARLPKPWTPSANPSAASPLLSSFSISLHNPCLHTNSRFITPL</sequence>
<organism evidence="1 2">
    <name type="scientific">Oryzias javanicus</name>
    <name type="common">Javanese ricefish</name>
    <name type="synonym">Aplocheilus javanicus</name>
    <dbReference type="NCBI Taxonomy" id="123683"/>
    <lineage>
        <taxon>Eukaryota</taxon>
        <taxon>Metazoa</taxon>
        <taxon>Chordata</taxon>
        <taxon>Craniata</taxon>
        <taxon>Vertebrata</taxon>
        <taxon>Euteleostomi</taxon>
        <taxon>Actinopterygii</taxon>
        <taxon>Neopterygii</taxon>
        <taxon>Teleostei</taxon>
        <taxon>Neoteleostei</taxon>
        <taxon>Acanthomorphata</taxon>
        <taxon>Ovalentaria</taxon>
        <taxon>Atherinomorphae</taxon>
        <taxon>Beloniformes</taxon>
        <taxon>Adrianichthyidae</taxon>
        <taxon>Oryziinae</taxon>
        <taxon>Oryzias</taxon>
    </lineage>
</organism>
<name>A0A3S2M1J8_ORYJA</name>
<protein>
    <submittedName>
        <fullName evidence="1">Uncharacterized protein</fullName>
    </submittedName>
</protein>
<dbReference type="AlphaFoldDB" id="A0A3S2M1J8"/>
<dbReference type="EMBL" id="CM012448">
    <property type="protein sequence ID" value="RVE66005.1"/>
    <property type="molecule type" value="Genomic_DNA"/>
</dbReference>
<gene>
    <name evidence="1" type="ORF">OJAV_G00122120</name>
</gene>
<proteinExistence type="predicted"/>
<keyword evidence="2" id="KW-1185">Reference proteome</keyword>
<reference evidence="1 2" key="1">
    <citation type="submission" date="2018-11" db="EMBL/GenBank/DDBJ databases">
        <authorList>
            <person name="Lopez-Roques C."/>
            <person name="Donnadieu C."/>
            <person name="Bouchez O."/>
            <person name="Klopp C."/>
            <person name="Cabau C."/>
            <person name="Zahm M."/>
        </authorList>
    </citation>
    <scope>NUCLEOTIDE SEQUENCE [LARGE SCALE GENOMIC DNA]</scope>
    <source>
        <strain evidence="1">RS831</strain>
        <tissue evidence="1">Whole body</tissue>
    </source>
</reference>
<dbReference type="Proteomes" id="UP000283210">
    <property type="component" value="Chromosome 12"/>
</dbReference>
<evidence type="ECO:0000313" key="1">
    <source>
        <dbReference type="EMBL" id="RVE66005.1"/>
    </source>
</evidence>
<reference evidence="1 2" key="2">
    <citation type="submission" date="2019-01" db="EMBL/GenBank/DDBJ databases">
        <title>A chromosome length genome reference of the Java medaka (oryzias javanicus).</title>
        <authorList>
            <person name="Herpin A."/>
            <person name="Takehana Y."/>
            <person name="Naruse K."/>
            <person name="Ansai S."/>
            <person name="Kawaguchi M."/>
        </authorList>
    </citation>
    <scope>NUCLEOTIDE SEQUENCE [LARGE SCALE GENOMIC DNA]</scope>
    <source>
        <strain evidence="1">RS831</strain>
        <tissue evidence="1">Whole body</tissue>
    </source>
</reference>
<evidence type="ECO:0000313" key="2">
    <source>
        <dbReference type="Proteomes" id="UP000283210"/>
    </source>
</evidence>